<proteinExistence type="inferred from homology"/>
<evidence type="ECO:0000256" key="3">
    <source>
        <dbReference type="ARBA" id="ARBA00022478"/>
    </source>
</evidence>
<dbReference type="GO" id="GO:0006362">
    <property type="term" value="P:transcription elongation by RNA polymerase I"/>
    <property type="evidence" value="ECO:0007669"/>
    <property type="project" value="TreeGrafter"/>
</dbReference>
<dbReference type="AlphaFoldDB" id="A0A1X7UMQ8"/>
<dbReference type="GO" id="GO:0005736">
    <property type="term" value="C:RNA polymerase I complex"/>
    <property type="evidence" value="ECO:0007669"/>
    <property type="project" value="TreeGrafter"/>
</dbReference>
<dbReference type="FunCoup" id="A0A1X7UMQ8">
    <property type="interactions" value="778"/>
</dbReference>
<dbReference type="OrthoDB" id="248779at2759"/>
<dbReference type="GO" id="GO:0003677">
    <property type="term" value="F:DNA binding"/>
    <property type="evidence" value="ECO:0007669"/>
    <property type="project" value="InterPro"/>
</dbReference>
<feature type="domain" description="RNA polymerase Rpb5 N-terminal" evidence="9">
    <location>
        <begin position="5"/>
        <end position="94"/>
    </location>
</feature>
<dbReference type="Pfam" id="PF03871">
    <property type="entry name" value="RNA_pol_Rpb5_N"/>
    <property type="match status" value="1"/>
</dbReference>
<dbReference type="InterPro" id="IPR036710">
    <property type="entry name" value="RNA_pol_Rpb5_N_sf"/>
</dbReference>
<dbReference type="PANTHER" id="PTHR10535">
    <property type="entry name" value="DNA-DIRECTED RNA POLYMERASES I, II, AND III SUBUNIT RPABC1"/>
    <property type="match status" value="1"/>
</dbReference>
<name>A0A1X7UMQ8_AMPQE</name>
<dbReference type="GO" id="GO:0006366">
    <property type="term" value="P:transcription by RNA polymerase II"/>
    <property type="evidence" value="ECO:0007669"/>
    <property type="project" value="TreeGrafter"/>
</dbReference>
<feature type="domain" description="RNA polymerase subunit H/Rpb5 C-terminal" evidence="8">
    <location>
        <begin position="121"/>
        <end position="186"/>
    </location>
</feature>
<comment type="subcellular location">
    <subcellularLocation>
        <location evidence="1">Nucleus</location>
    </subcellularLocation>
</comment>
<dbReference type="InParanoid" id="A0A1X7UMQ8"/>
<dbReference type="GO" id="GO:0005666">
    <property type="term" value="C:RNA polymerase III complex"/>
    <property type="evidence" value="ECO:0007669"/>
    <property type="project" value="TreeGrafter"/>
</dbReference>
<evidence type="ECO:0000256" key="2">
    <source>
        <dbReference type="ARBA" id="ARBA00020809"/>
    </source>
</evidence>
<dbReference type="InterPro" id="IPR005571">
    <property type="entry name" value="RNA_pol_Rpb5_N"/>
</dbReference>
<reference evidence="10" key="1">
    <citation type="submission" date="2017-05" db="UniProtKB">
        <authorList>
            <consortium name="EnsemblMetazoa"/>
        </authorList>
    </citation>
    <scope>IDENTIFICATION</scope>
</reference>
<dbReference type="InterPro" id="IPR035913">
    <property type="entry name" value="RPB5-like_sf"/>
</dbReference>
<dbReference type="SUPFAM" id="SSF55287">
    <property type="entry name" value="RPB5-like RNA polymerase subunit"/>
    <property type="match status" value="1"/>
</dbReference>
<accession>A0A1X7UMQ8</accession>
<dbReference type="GO" id="GO:0042797">
    <property type="term" value="P:tRNA transcription by RNA polymerase III"/>
    <property type="evidence" value="ECO:0007669"/>
    <property type="project" value="TreeGrafter"/>
</dbReference>
<evidence type="ECO:0000256" key="5">
    <source>
        <dbReference type="ARBA" id="ARBA00023242"/>
    </source>
</evidence>
<dbReference type="PANTHER" id="PTHR10535:SF0">
    <property type="entry name" value="DNA-DIRECTED RNA POLYMERASES I, II, AND III SUBUNIT RPABC1"/>
    <property type="match status" value="1"/>
</dbReference>
<evidence type="ECO:0000259" key="9">
    <source>
        <dbReference type="Pfam" id="PF03871"/>
    </source>
</evidence>
<evidence type="ECO:0000259" key="8">
    <source>
        <dbReference type="Pfam" id="PF01191"/>
    </source>
</evidence>
<evidence type="ECO:0000256" key="4">
    <source>
        <dbReference type="ARBA" id="ARBA00023163"/>
    </source>
</evidence>
<dbReference type="FunFam" id="3.40.1340.10:FF:000001">
    <property type="entry name" value="DNA-directed RNA polymerases I, II, and III subunit RPABC1"/>
    <property type="match status" value="1"/>
</dbReference>
<protein>
    <recommendedName>
        <fullName evidence="2">DNA-directed RNA polymerases I, II, and III subunit RPABC1</fullName>
    </recommendedName>
    <alternativeName>
        <fullName evidence="7">RPB5 homolog</fullName>
    </alternativeName>
</protein>
<keyword evidence="5" id="KW-0539">Nucleus</keyword>
<evidence type="ECO:0000313" key="10">
    <source>
        <dbReference type="EnsemblMetazoa" id="Aqu2.1.28697_001"/>
    </source>
</evidence>
<evidence type="ECO:0000256" key="6">
    <source>
        <dbReference type="ARBA" id="ARBA00025765"/>
    </source>
</evidence>
<dbReference type="OMA" id="VRDRGYF"/>
<dbReference type="InterPro" id="IPR000783">
    <property type="entry name" value="RNA_pol_subH/Rpb5_C"/>
</dbReference>
<organism evidence="10">
    <name type="scientific">Amphimedon queenslandica</name>
    <name type="common">Sponge</name>
    <dbReference type="NCBI Taxonomy" id="400682"/>
    <lineage>
        <taxon>Eukaryota</taxon>
        <taxon>Metazoa</taxon>
        <taxon>Porifera</taxon>
        <taxon>Demospongiae</taxon>
        <taxon>Heteroscleromorpha</taxon>
        <taxon>Haplosclerida</taxon>
        <taxon>Niphatidae</taxon>
        <taxon>Amphimedon</taxon>
    </lineage>
</organism>
<comment type="similarity">
    <text evidence="6">Belongs to the archaeal Rpo5/eukaryotic RPB5 RNA polymerase subunit family.</text>
</comment>
<dbReference type="Pfam" id="PF01191">
    <property type="entry name" value="RNA_pol_Rpb5_C"/>
    <property type="match status" value="1"/>
</dbReference>
<keyword evidence="3" id="KW-0240">DNA-directed RNA polymerase</keyword>
<dbReference type="EnsemblMetazoa" id="Aqu2.1.28697_001">
    <property type="protein sequence ID" value="Aqu2.1.28697_001"/>
    <property type="gene ID" value="Aqu2.1.28697"/>
</dbReference>
<dbReference type="GO" id="GO:0005665">
    <property type="term" value="C:RNA polymerase II, core complex"/>
    <property type="evidence" value="ECO:0007669"/>
    <property type="project" value="TreeGrafter"/>
</dbReference>
<dbReference type="eggNOG" id="KOG3218">
    <property type="taxonomic scope" value="Eukaryota"/>
</dbReference>
<keyword evidence="4" id="KW-0804">Transcription</keyword>
<dbReference type="GO" id="GO:0003899">
    <property type="term" value="F:DNA-directed RNA polymerase activity"/>
    <property type="evidence" value="ECO:0007669"/>
    <property type="project" value="InterPro"/>
</dbReference>
<dbReference type="InterPro" id="IPR014381">
    <property type="entry name" value="Arch_Rpo5/euc_Rpb5"/>
</dbReference>
<evidence type="ECO:0000256" key="7">
    <source>
        <dbReference type="ARBA" id="ARBA00032836"/>
    </source>
</evidence>
<evidence type="ECO:0000256" key="1">
    <source>
        <dbReference type="ARBA" id="ARBA00004123"/>
    </source>
</evidence>
<dbReference type="Gene3D" id="3.40.1340.10">
    <property type="entry name" value="RNA polymerase, Rpb5, N-terminal domain"/>
    <property type="match status" value="1"/>
</dbReference>
<dbReference type="PIRSF" id="PIRSF000747">
    <property type="entry name" value="RPB5"/>
    <property type="match status" value="1"/>
</dbReference>
<dbReference type="STRING" id="400682.A0A1X7UMQ8"/>
<dbReference type="SUPFAM" id="SSF53036">
    <property type="entry name" value="Eukaryotic RPB5 N-terminal domain"/>
    <property type="match status" value="1"/>
</dbReference>
<sequence length="187" mass="21905">MDNEEVTYRLWRIRKTVMQMCHDRRYLVTQDELDQTLDQFKEQFGERPNDGHPSRNDLSILVAHNDDPTDQMFVFFPEDPKVGIKTIKQYCGRMQEENISRAIIVVQQGMTPSAKQALVDMAPKYILEQFMEAELMINITEHEEHQLPKIQSGDPVARYYGLKRGQVVKIIRPSETAGRYVTYRLVQ</sequence>